<dbReference type="InterPro" id="IPR024726">
    <property type="entry name" value="FhuF_C"/>
</dbReference>
<organism evidence="2 3">
    <name type="scientific">Actinokineospora guangxiensis</name>
    <dbReference type="NCBI Taxonomy" id="1490288"/>
    <lineage>
        <taxon>Bacteria</taxon>
        <taxon>Bacillati</taxon>
        <taxon>Actinomycetota</taxon>
        <taxon>Actinomycetes</taxon>
        <taxon>Pseudonocardiales</taxon>
        <taxon>Pseudonocardiaceae</taxon>
        <taxon>Actinokineospora</taxon>
    </lineage>
</organism>
<dbReference type="Pfam" id="PF11575">
    <property type="entry name" value="FhuF_C"/>
    <property type="match status" value="1"/>
</dbReference>
<dbReference type="RefSeq" id="WP_378245153.1">
    <property type="nucleotide sequence ID" value="NZ_JBHSKF010000003.1"/>
</dbReference>
<accession>A0ABW0ELL1</accession>
<gene>
    <name evidence="2" type="ORF">ACFPM7_07105</name>
</gene>
<comment type="caution">
    <text evidence="2">The sequence shown here is derived from an EMBL/GenBank/DDBJ whole genome shotgun (WGS) entry which is preliminary data.</text>
</comment>
<name>A0ABW0ELL1_9PSEU</name>
<keyword evidence="3" id="KW-1185">Reference proteome</keyword>
<reference evidence="3" key="1">
    <citation type="journal article" date="2019" name="Int. J. Syst. Evol. Microbiol.">
        <title>The Global Catalogue of Microorganisms (GCM) 10K type strain sequencing project: providing services to taxonomists for standard genome sequencing and annotation.</title>
        <authorList>
            <consortium name="The Broad Institute Genomics Platform"/>
            <consortium name="The Broad Institute Genome Sequencing Center for Infectious Disease"/>
            <person name="Wu L."/>
            <person name="Ma J."/>
        </authorList>
    </citation>
    <scope>NUCLEOTIDE SEQUENCE [LARGE SCALE GENOMIC DNA]</scope>
    <source>
        <strain evidence="3">CCUG 59778</strain>
    </source>
</reference>
<evidence type="ECO:0000259" key="1">
    <source>
        <dbReference type="Pfam" id="PF11575"/>
    </source>
</evidence>
<sequence length="271" mass="29714">MTLDYSIRPAARPSHRTLAESLTAVNARQERVEVRHGMPATPGWVTCASFLATPDAFARWRAGLARWLRTEYDESPDQTTAGYVMTWYMTIPAYVAALLFHHERRVPSLRPADLAFRTAYPRPHPGSIAVLSPGFACLPDDPAAGTPDALVVPDETALAGLLRGRYIEHARRFVDVYGPQVRFGRHTLFAAATDALDSSLWQAGRYAGDEGAGVLDAALVLGAREKPLTSGSTLRPGADGWTRRRESCCFHYLMERGQGECGTCPRVCPKS</sequence>
<feature type="domain" description="Ferric siderophore reductase C-terminal" evidence="1">
    <location>
        <begin position="245"/>
        <end position="266"/>
    </location>
</feature>
<evidence type="ECO:0000313" key="3">
    <source>
        <dbReference type="Proteomes" id="UP001596157"/>
    </source>
</evidence>
<protein>
    <submittedName>
        <fullName evidence="2">(2Fe-2S)-binding protein</fullName>
    </submittedName>
</protein>
<proteinExistence type="predicted"/>
<dbReference type="EMBL" id="JBHSKF010000003">
    <property type="protein sequence ID" value="MFC5286814.1"/>
    <property type="molecule type" value="Genomic_DNA"/>
</dbReference>
<dbReference type="Proteomes" id="UP001596157">
    <property type="component" value="Unassembled WGS sequence"/>
</dbReference>
<evidence type="ECO:0000313" key="2">
    <source>
        <dbReference type="EMBL" id="MFC5286814.1"/>
    </source>
</evidence>